<gene>
    <name evidence="2" type="ORF">DVS28_b0608</name>
</gene>
<evidence type="ECO:0000313" key="3">
    <source>
        <dbReference type="Proteomes" id="UP000264006"/>
    </source>
</evidence>
<dbReference type="Proteomes" id="UP000264006">
    <property type="component" value="Plasmid pEDY32-46I"/>
</dbReference>
<proteinExistence type="predicted"/>
<organism evidence="2 3">
    <name type="scientific">Euzebya pacifica</name>
    <dbReference type="NCBI Taxonomy" id="1608957"/>
    <lineage>
        <taxon>Bacteria</taxon>
        <taxon>Bacillati</taxon>
        <taxon>Actinomycetota</taxon>
        <taxon>Nitriliruptoria</taxon>
        <taxon>Euzebyales</taxon>
    </lineage>
</organism>
<accession>A0A346Y7A1</accession>
<evidence type="ECO:0000256" key="1">
    <source>
        <dbReference type="SAM" id="MobiDB-lite"/>
    </source>
</evidence>
<dbReference type="KEGG" id="euz:DVS28_b0608"/>
<name>A0A346Y7A1_9ACTN</name>
<dbReference type="AlphaFoldDB" id="A0A346Y7A1"/>
<evidence type="ECO:0000313" key="2">
    <source>
        <dbReference type="EMBL" id="AXV10348.1"/>
    </source>
</evidence>
<feature type="region of interest" description="Disordered" evidence="1">
    <location>
        <begin position="72"/>
        <end position="91"/>
    </location>
</feature>
<protein>
    <submittedName>
        <fullName evidence="2">Uncharacterized protein</fullName>
    </submittedName>
</protein>
<geneLocation type="plasmid" evidence="3">
    <name>pedy32-46i</name>
</geneLocation>
<keyword evidence="3" id="KW-1185">Reference proteome</keyword>
<sequence length="91" mass="8926">MTGRVTGGVSAPPVTVASMAEREWVAAVRTAAAVQVETGLATCGRPVAARRPADAVPGAVLHQPAGIRVPLTAAPAAAGRSRSDSAAKTGA</sequence>
<dbReference type="EMBL" id="CP031166">
    <property type="protein sequence ID" value="AXV10348.1"/>
    <property type="molecule type" value="Genomic_DNA"/>
</dbReference>
<keyword evidence="2" id="KW-0614">Plasmid</keyword>
<reference evidence="2 3" key="1">
    <citation type="submission" date="2018-09" db="EMBL/GenBank/DDBJ databases">
        <title>Complete genome sequence of Euzebya sp. DY32-46 isolated from seawater of Pacific Ocean.</title>
        <authorList>
            <person name="Xu L."/>
            <person name="Wu Y.-H."/>
            <person name="Xu X.-W."/>
        </authorList>
    </citation>
    <scope>NUCLEOTIDE SEQUENCE [LARGE SCALE GENOMIC DNA]</scope>
    <source>
        <strain evidence="2 3">DY32-46</strain>
        <plasmid evidence="3">pedy32-46i</plasmid>
    </source>
</reference>
<feature type="compositionally biased region" description="Low complexity" evidence="1">
    <location>
        <begin position="73"/>
        <end position="91"/>
    </location>
</feature>